<accession>A0ABU4A191</accession>
<feature type="domain" description="Dehydrogenase E1 component" evidence="6">
    <location>
        <begin position="82"/>
        <end position="374"/>
    </location>
</feature>
<comment type="caution">
    <text evidence="8">The sequence shown here is derived from an EMBL/GenBank/DDBJ whole genome shotgun (WGS) entry which is preliminary data.</text>
</comment>
<feature type="region of interest" description="Disordered" evidence="5">
    <location>
        <begin position="1"/>
        <end position="23"/>
    </location>
</feature>
<dbReference type="Pfam" id="PF12573">
    <property type="entry name" value="OxoDH_E1alpha_N"/>
    <property type="match status" value="1"/>
</dbReference>
<dbReference type="InterPro" id="IPR050771">
    <property type="entry name" value="Alpha-ketoacid_DH_E1_comp"/>
</dbReference>
<dbReference type="CDD" id="cd02000">
    <property type="entry name" value="TPP_E1_PDC_ADC_BCADC"/>
    <property type="match status" value="1"/>
</dbReference>
<dbReference type="PANTHER" id="PTHR43380:SF1">
    <property type="entry name" value="2-OXOISOVALERATE DEHYDROGENASE SUBUNIT ALPHA, MITOCHONDRIAL"/>
    <property type="match status" value="1"/>
</dbReference>
<evidence type="ECO:0000313" key="8">
    <source>
        <dbReference type="EMBL" id="MDV5825484.1"/>
    </source>
</evidence>
<dbReference type="InterPro" id="IPR022593">
    <property type="entry name" value="Oxoisoval_DH_suAlpha_N_dom"/>
</dbReference>
<keyword evidence="9" id="KW-1185">Reference proteome</keyword>
<evidence type="ECO:0000256" key="2">
    <source>
        <dbReference type="ARBA" id="ARBA00023002"/>
    </source>
</evidence>
<dbReference type="RefSeq" id="WP_228164670.1">
    <property type="nucleotide sequence ID" value="NZ_JAPTHD010000011.1"/>
</dbReference>
<sequence>MSNRTPLSLRIPEPPARPGDAADFSHILIPSAGETRRPDIAASEAEMRDLPFGLVRVLDEAGQAVGPWNPRLEADTLREGLRAMLLTRAFDERLFRSHRQGKTSFYMKSTGEEAIGVAQSMMLGREDMCFPTYRVMGWLHARGYPLIDMVNQIFSNANDPLKGRQLPILFSARDYGFYTLSGNVGSRFGHAVGWAMASAYRGDDKIALAYIGEGTTAEGDFHEALTFAAVYRAPAVLCVTNNQWAISSYSGIAGGEETTFAAKAIAYGLPGLRVDGNDFLAVWAATEWAAERARSNLGTTLIELFTYRASGHSTSDDPTKYRPADEAAHWPLGDPVERLKGHMIALGEWDEARHAALIETLDTQVREAVKTGEAVGTLGKSKPSVAEMFEGVFKEPDWRVVEQRRELGI</sequence>
<name>A0ABU4A191_9SPHN</name>
<comment type="cofactor">
    <cofactor evidence="1 4">
        <name>thiamine diphosphate</name>
        <dbReference type="ChEBI" id="CHEBI:58937"/>
    </cofactor>
</comment>
<dbReference type="EC" id="1.2.4.4" evidence="4"/>
<evidence type="ECO:0000256" key="4">
    <source>
        <dbReference type="RuleBase" id="RU365014"/>
    </source>
</evidence>
<comment type="similarity">
    <text evidence="4">Belongs to the BCKDHA family.</text>
</comment>
<evidence type="ECO:0000256" key="5">
    <source>
        <dbReference type="SAM" id="MobiDB-lite"/>
    </source>
</evidence>
<feature type="domain" description="2-oxoisovalerate dehydrogenase E1 alpha subunit N-terminal" evidence="7">
    <location>
        <begin position="5"/>
        <end position="42"/>
    </location>
</feature>
<reference evidence="9" key="1">
    <citation type="journal article" date="2022" name="J Environ Chem Eng">
        <title>Biodegradation of petroleum oil using a constructed nonpathogenic and heavy metal-tolerant bacterial consortium isolated from marine sponges.</title>
        <authorList>
            <person name="Dechsakulwatana C."/>
            <person name="Rungsihiranrut A."/>
            <person name="Muangchinda C."/>
            <person name="Ningthoujam R."/>
            <person name="Klankeo P."/>
            <person name="Pinyakong O."/>
        </authorList>
    </citation>
    <scope>NUCLEOTIDE SEQUENCE [LARGE SCALE GENOMIC DNA]</scope>
    <source>
        <strain evidence="9">MO2-4</strain>
    </source>
</reference>
<dbReference type="Gene3D" id="3.40.50.970">
    <property type="match status" value="1"/>
</dbReference>
<dbReference type="SUPFAM" id="SSF52518">
    <property type="entry name" value="Thiamin diphosphate-binding fold (THDP-binding)"/>
    <property type="match status" value="1"/>
</dbReference>
<comment type="catalytic activity">
    <reaction evidence="4">
        <text>N(6)-[(R)-lipoyl]-L-lysyl-[protein] + 3-methyl-2-oxobutanoate + H(+) = N(6)-[(R)-S(8)-2-methylpropanoyldihydrolipoyl]-L-lysyl-[protein] + CO2</text>
        <dbReference type="Rhea" id="RHEA:13457"/>
        <dbReference type="Rhea" id="RHEA-COMP:10474"/>
        <dbReference type="Rhea" id="RHEA-COMP:10497"/>
        <dbReference type="ChEBI" id="CHEBI:11851"/>
        <dbReference type="ChEBI" id="CHEBI:15378"/>
        <dbReference type="ChEBI" id="CHEBI:16526"/>
        <dbReference type="ChEBI" id="CHEBI:83099"/>
        <dbReference type="ChEBI" id="CHEBI:83142"/>
        <dbReference type="EC" id="1.2.4.4"/>
    </reaction>
</comment>
<proteinExistence type="inferred from homology"/>
<evidence type="ECO:0000259" key="7">
    <source>
        <dbReference type="Pfam" id="PF12573"/>
    </source>
</evidence>
<dbReference type="InterPro" id="IPR029061">
    <property type="entry name" value="THDP-binding"/>
</dbReference>
<evidence type="ECO:0000259" key="6">
    <source>
        <dbReference type="Pfam" id="PF00676"/>
    </source>
</evidence>
<evidence type="ECO:0000256" key="1">
    <source>
        <dbReference type="ARBA" id="ARBA00001964"/>
    </source>
</evidence>
<dbReference type="PANTHER" id="PTHR43380">
    <property type="entry name" value="2-OXOISOVALERATE DEHYDROGENASE SUBUNIT ALPHA, MITOCHONDRIAL"/>
    <property type="match status" value="1"/>
</dbReference>
<keyword evidence="2 4" id="KW-0560">Oxidoreductase</keyword>
<dbReference type="Proteomes" id="UP001185984">
    <property type="component" value="Unassembled WGS sequence"/>
</dbReference>
<dbReference type="Pfam" id="PF00676">
    <property type="entry name" value="E1_dh"/>
    <property type="match status" value="1"/>
</dbReference>
<comment type="function">
    <text evidence="4">The branched-chain alpha-keto dehydrogenase complex catalyzes the overall conversion of alpha-keto acids to acyl-CoA and CO(2). It contains multiple copies of three enzymatic components: branched-chain alpha-keto acid decarboxylase (E1), lipoamide acyltransferase (E2) and lipoamide dehydrogenase (E3).</text>
</comment>
<dbReference type="InterPro" id="IPR001017">
    <property type="entry name" value="DH_E1"/>
</dbReference>
<gene>
    <name evidence="8" type="ORF">O0R41_17915</name>
</gene>
<evidence type="ECO:0000313" key="9">
    <source>
        <dbReference type="Proteomes" id="UP001185984"/>
    </source>
</evidence>
<organism evidence="8 9">
    <name type="scientific">Sphingobium naphthae</name>
    <dbReference type="NCBI Taxonomy" id="1886786"/>
    <lineage>
        <taxon>Bacteria</taxon>
        <taxon>Pseudomonadati</taxon>
        <taxon>Pseudomonadota</taxon>
        <taxon>Alphaproteobacteria</taxon>
        <taxon>Sphingomonadales</taxon>
        <taxon>Sphingomonadaceae</taxon>
        <taxon>Sphingobium</taxon>
    </lineage>
</organism>
<keyword evidence="3 4" id="KW-0786">Thiamine pyrophosphate</keyword>
<dbReference type="EMBL" id="JAPTHD010000011">
    <property type="protein sequence ID" value="MDV5825484.1"/>
    <property type="molecule type" value="Genomic_DNA"/>
</dbReference>
<protein>
    <recommendedName>
        <fullName evidence="4">2-oxoisovalerate dehydrogenase subunit alpha</fullName>
        <ecNumber evidence="4">1.2.4.4</ecNumber>
    </recommendedName>
    <alternativeName>
        <fullName evidence="4">Branched-chain alpha-keto acid dehydrogenase E1 component alpha chain</fullName>
    </alternativeName>
</protein>
<evidence type="ECO:0000256" key="3">
    <source>
        <dbReference type="ARBA" id="ARBA00023052"/>
    </source>
</evidence>